<evidence type="ECO:0000256" key="3">
    <source>
        <dbReference type="SAM" id="SignalP"/>
    </source>
</evidence>
<dbReference type="Pfam" id="PF19904">
    <property type="entry name" value="DUF6377"/>
    <property type="match status" value="1"/>
</dbReference>
<evidence type="ECO:0000259" key="4">
    <source>
        <dbReference type="Pfam" id="PF19904"/>
    </source>
</evidence>
<dbReference type="EMBL" id="JABZSQ010000148">
    <property type="protein sequence ID" value="MBF1415474.1"/>
    <property type="molecule type" value="Genomic_DNA"/>
</dbReference>
<proteinExistence type="predicted"/>
<keyword evidence="1" id="KW-0175">Coiled coil</keyword>
<gene>
    <name evidence="5" type="ORF">HXN33_07835</name>
</gene>
<feature type="signal peptide" evidence="3">
    <location>
        <begin position="1"/>
        <end position="22"/>
    </location>
</feature>
<reference evidence="5" key="1">
    <citation type="submission" date="2020-04" db="EMBL/GenBank/DDBJ databases">
        <title>Deep metagenomics examines the oral microbiome during advanced dental caries in children, revealing novel taxa and co-occurrences with host molecules.</title>
        <authorList>
            <person name="Baker J.L."/>
            <person name="Morton J.T."/>
            <person name="Dinis M."/>
            <person name="Alvarez R."/>
            <person name="Tran N.C."/>
            <person name="Knight R."/>
            <person name="Edlund A."/>
        </authorList>
    </citation>
    <scope>NUCLEOTIDE SEQUENCE</scope>
    <source>
        <strain evidence="5">JCVI_25_bin.9</strain>
    </source>
</reference>
<feature type="domain" description="DUF6377" evidence="4">
    <location>
        <begin position="258"/>
        <end position="498"/>
    </location>
</feature>
<feature type="coiled-coil region" evidence="1">
    <location>
        <begin position="351"/>
        <end position="385"/>
    </location>
</feature>
<keyword evidence="2" id="KW-0472">Membrane</keyword>
<evidence type="ECO:0000313" key="6">
    <source>
        <dbReference type="Proteomes" id="UP000757461"/>
    </source>
</evidence>
<evidence type="ECO:0000256" key="1">
    <source>
        <dbReference type="SAM" id="Coils"/>
    </source>
</evidence>
<feature type="transmembrane region" description="Helical" evidence="2">
    <location>
        <begin position="329"/>
        <end position="351"/>
    </location>
</feature>
<keyword evidence="2" id="KW-0812">Transmembrane</keyword>
<feature type="chain" id="PRO_5036897113" description="DUF6377 domain-containing protein" evidence="3">
    <location>
        <begin position="23"/>
        <end position="533"/>
    </location>
</feature>
<evidence type="ECO:0000256" key="2">
    <source>
        <dbReference type="SAM" id="Phobius"/>
    </source>
</evidence>
<evidence type="ECO:0000313" key="5">
    <source>
        <dbReference type="EMBL" id="MBF1415474.1"/>
    </source>
</evidence>
<dbReference type="AlphaFoldDB" id="A0A930N7A8"/>
<dbReference type="Proteomes" id="UP000757461">
    <property type="component" value="Unassembled WGS sequence"/>
</dbReference>
<name>A0A930N7A8_9BACT</name>
<accession>A0A930N7A8</accession>
<protein>
    <recommendedName>
        <fullName evidence="4">DUF6377 domain-containing protein</fullName>
    </recommendedName>
</protein>
<dbReference type="InterPro" id="IPR045957">
    <property type="entry name" value="DUF6377"/>
</dbReference>
<organism evidence="5 6">
    <name type="scientific">Prevotella histicola</name>
    <dbReference type="NCBI Taxonomy" id="470565"/>
    <lineage>
        <taxon>Bacteria</taxon>
        <taxon>Pseudomonadati</taxon>
        <taxon>Bacteroidota</taxon>
        <taxon>Bacteroidia</taxon>
        <taxon>Bacteroidales</taxon>
        <taxon>Prevotellaceae</taxon>
        <taxon>Prevotella</taxon>
    </lineage>
</organism>
<sequence>MNTKKRLYLFIILLTLPLFCVASHENWEKQLDELDNSLGQRKYYEDQKLKRIKQLKKQLVSLPPSKQFDINRKLFKEYSSYQYDSAYNCAHHLIDEAIKLKNRDYEVEARCDLVFCLLSAGLYTEAFNELREIRMEGTTATARKLYFTMASRLYYDVSDYTRTEPYQSRYVKQAGVYTDSLLHYLPKGSPDWLYAVGMRDMKERRYEACLDTFKEFLEKKGVDVHQKAIVNSCVGWVYLYLKDNDQAMKYLALAAIYDNKGAIRETTALCTLANLLYKEGEIQRATEYVRQSLANANFYGARQRVIEVSGILPIIEQDRFKIIQGQRNAIAVTAIISVLFVIGLLMGWWFIRRQMKKLKKAQQTIANRNKELEAKNHQLEEVNNIKDEYIGRSFYINSEYINKVEKLYRTIDRKIAMRRYEELRSSLKESELVAERKSMFADFDETFLKLFPHFIEKYGKLFDENDQKVLSDGPKQLTTEMRIFALIRLGINDSERIATFLNYSVHTINTYKTRVKNRSRVENDQFEQLIMDI</sequence>
<keyword evidence="3" id="KW-0732">Signal</keyword>
<comment type="caution">
    <text evidence="5">The sequence shown here is derived from an EMBL/GenBank/DDBJ whole genome shotgun (WGS) entry which is preliminary data.</text>
</comment>
<dbReference type="RefSeq" id="WP_219496582.1">
    <property type="nucleotide sequence ID" value="NZ_JAHXCH010000003.1"/>
</dbReference>
<keyword evidence="2" id="KW-1133">Transmembrane helix</keyword>